<sequence>MAHFLFFKFKKLSNGILSSSPICNVLTPHLIIHHTNLLVNLVISLKFSAPIMTIKNLFPVS</sequence>
<protein>
    <submittedName>
        <fullName evidence="1">Uncharacterized protein</fullName>
    </submittedName>
</protein>
<accession>A0AAI8ZQL0</accession>
<name>A0AAI8ZQL0_YERFR</name>
<evidence type="ECO:0000313" key="1">
    <source>
        <dbReference type="EMBL" id="CFQ98559.1"/>
    </source>
</evidence>
<dbReference type="Proteomes" id="UP000046784">
    <property type="component" value="Unassembled WGS sequence"/>
</dbReference>
<organism evidence="1 2">
    <name type="scientific">Yersinia frederiksenii</name>
    <dbReference type="NCBI Taxonomy" id="29484"/>
    <lineage>
        <taxon>Bacteria</taxon>
        <taxon>Pseudomonadati</taxon>
        <taxon>Pseudomonadota</taxon>
        <taxon>Gammaproteobacteria</taxon>
        <taxon>Enterobacterales</taxon>
        <taxon>Yersiniaceae</taxon>
        <taxon>Yersinia</taxon>
    </lineage>
</organism>
<comment type="caution">
    <text evidence="1">The sequence shown here is derived from an EMBL/GenBank/DDBJ whole genome shotgun (WGS) entry which is preliminary data.</text>
</comment>
<gene>
    <name evidence="1" type="ORF">ERS008524_01842</name>
</gene>
<proteinExistence type="predicted"/>
<evidence type="ECO:0000313" key="2">
    <source>
        <dbReference type="Proteomes" id="UP000046784"/>
    </source>
</evidence>
<dbReference type="AlphaFoldDB" id="A0AAI8ZQL0"/>
<reference evidence="1 2" key="1">
    <citation type="submission" date="2015-03" db="EMBL/GenBank/DDBJ databases">
        <authorList>
            <consortium name="Pathogen Informatics"/>
            <person name="Murphy D."/>
        </authorList>
    </citation>
    <scope>NUCLEOTIDE SEQUENCE [LARGE SCALE GENOMIC DNA]</scope>
    <source>
        <strain evidence="1 2">3400/83</strain>
    </source>
</reference>
<dbReference type="EMBL" id="CGCB01000009">
    <property type="protein sequence ID" value="CFQ98559.1"/>
    <property type="molecule type" value="Genomic_DNA"/>
</dbReference>